<dbReference type="STRING" id="573570.F7310_00950"/>
<dbReference type="PANTHER" id="PTHR23512">
    <property type="entry name" value="MAJOR FACILITATOR SUPERFAMILY DOMAIN-CONTAINING PROTEIN 1"/>
    <property type="match status" value="1"/>
</dbReference>
<organism evidence="27 28">
    <name type="scientific">Francisella uliginis</name>
    <dbReference type="NCBI Taxonomy" id="573570"/>
    <lineage>
        <taxon>Bacteria</taxon>
        <taxon>Pseudomonadati</taxon>
        <taxon>Pseudomonadota</taxon>
        <taxon>Gammaproteobacteria</taxon>
        <taxon>Thiotrichales</taxon>
        <taxon>Francisellaceae</taxon>
        <taxon>Francisella</taxon>
    </lineage>
</organism>
<dbReference type="Gene3D" id="1.20.1250.20">
    <property type="entry name" value="MFS general substrate transporter like domains"/>
    <property type="match status" value="2"/>
</dbReference>
<feature type="transmembrane region" description="Helical" evidence="25">
    <location>
        <begin position="311"/>
        <end position="330"/>
    </location>
</feature>
<evidence type="ECO:0000256" key="13">
    <source>
        <dbReference type="ARBA" id="ARBA00044893"/>
    </source>
</evidence>
<evidence type="ECO:0000256" key="1">
    <source>
        <dbReference type="ARBA" id="ARBA00004155"/>
    </source>
</evidence>
<reference evidence="27 28" key="1">
    <citation type="journal article" date="2016" name="Appl. Environ. Microbiol.">
        <title>Whole genome relationships among Francisella bacteria of diverse origin define new species and provide specific regions for detection.</title>
        <authorList>
            <person name="Challacombe J.F."/>
            <person name="Petersen J.M."/>
            <person name="Gallegos-Graves V."/>
            <person name="Hodge D."/>
            <person name="Pillai S."/>
            <person name="Kuske C.R."/>
        </authorList>
    </citation>
    <scope>NUCLEOTIDE SEQUENCE [LARGE SCALE GENOMIC DNA]</scope>
    <source>
        <strain evidence="28">TX07-7310</strain>
    </source>
</reference>
<comment type="subcellular location">
    <subcellularLocation>
        <location evidence="1">Lysosome membrane</location>
        <topology evidence="1">Multi-pass membrane protein</topology>
    </subcellularLocation>
</comment>
<comment type="catalytic activity">
    <reaction evidence="12">
        <text>L-lysyl-L-alpha-amino acid(out) = L-lysyl-L-alpha-amino acid(in)</text>
        <dbReference type="Rhea" id="RHEA:79387"/>
        <dbReference type="ChEBI" id="CHEBI:229965"/>
    </reaction>
</comment>
<evidence type="ECO:0000256" key="19">
    <source>
        <dbReference type="ARBA" id="ARBA00044919"/>
    </source>
</evidence>
<dbReference type="SUPFAM" id="SSF103473">
    <property type="entry name" value="MFS general substrate transporter"/>
    <property type="match status" value="1"/>
</dbReference>
<comment type="catalytic activity">
    <reaction evidence="10">
        <text>L-alpha-aminoacyl-L-arginine(out) = L-alpha-aminoacyl-L-arginine(in)</text>
        <dbReference type="Rhea" id="RHEA:79367"/>
        <dbReference type="ChEBI" id="CHEBI:229968"/>
    </reaction>
</comment>
<dbReference type="Pfam" id="PF07690">
    <property type="entry name" value="MFS_1"/>
    <property type="match status" value="1"/>
</dbReference>
<feature type="transmembrane region" description="Helical" evidence="25">
    <location>
        <begin position="169"/>
        <end position="188"/>
    </location>
</feature>
<dbReference type="PANTHER" id="PTHR23512:SF3">
    <property type="entry name" value="MAJOR FACILITATOR SUPERFAMILY DOMAIN-CONTAINING PROTEIN 1"/>
    <property type="match status" value="1"/>
</dbReference>
<dbReference type="EMBL" id="CP016796">
    <property type="protein sequence ID" value="API86009.1"/>
    <property type="molecule type" value="Genomic_DNA"/>
</dbReference>
<protein>
    <recommendedName>
        <fullName evidence="21">Lysosomal dipeptide transporter MFSD1</fullName>
    </recommendedName>
    <alternativeName>
        <fullName evidence="22">Major facilitator superfamily domain-containing protein 1</fullName>
    </alternativeName>
</protein>
<evidence type="ECO:0000256" key="23">
    <source>
        <dbReference type="ARBA" id="ARBA00045709"/>
    </source>
</evidence>
<feature type="transmembrane region" description="Helical" evidence="25">
    <location>
        <begin position="287"/>
        <end position="305"/>
    </location>
</feature>
<comment type="catalytic activity">
    <reaction evidence="15">
        <text>L-arginyl-L-alpha-amino acid(out) = L-arginyl-L-alpha-amino acid(in)</text>
        <dbReference type="Rhea" id="RHEA:79371"/>
        <dbReference type="ChEBI" id="CHEBI:84315"/>
    </reaction>
</comment>
<name>A0A1L4BQ87_9GAMM</name>
<feature type="transmembrane region" description="Helical" evidence="25">
    <location>
        <begin position="47"/>
        <end position="68"/>
    </location>
</feature>
<accession>A0A1L4BQ87</accession>
<evidence type="ECO:0000256" key="12">
    <source>
        <dbReference type="ARBA" id="ARBA00044891"/>
    </source>
</evidence>
<comment type="catalytic activity">
    <reaction evidence="14">
        <text>L-aspartyl-L-lysine(out) = L-aspartyl-L-lysine(in)</text>
        <dbReference type="Rhea" id="RHEA:79411"/>
        <dbReference type="ChEBI" id="CHEBI:229953"/>
    </reaction>
</comment>
<dbReference type="Proteomes" id="UP000184222">
    <property type="component" value="Chromosome"/>
</dbReference>
<evidence type="ECO:0000256" key="20">
    <source>
        <dbReference type="ARBA" id="ARBA00044924"/>
    </source>
</evidence>
<evidence type="ECO:0000256" key="17">
    <source>
        <dbReference type="ARBA" id="ARBA00044903"/>
    </source>
</evidence>
<evidence type="ECO:0000256" key="9">
    <source>
        <dbReference type="ARBA" id="ARBA00044878"/>
    </source>
</evidence>
<evidence type="ECO:0000313" key="27">
    <source>
        <dbReference type="EMBL" id="API86009.1"/>
    </source>
</evidence>
<comment type="catalytic activity">
    <reaction evidence="8">
        <text>L-lysyl-L-alanine(out) = L-lysyl-L-alanine(in)</text>
        <dbReference type="Rhea" id="RHEA:79399"/>
        <dbReference type="ChEBI" id="CHEBI:229954"/>
    </reaction>
</comment>
<evidence type="ECO:0000256" key="2">
    <source>
        <dbReference type="ARBA" id="ARBA00008335"/>
    </source>
</evidence>
<comment type="catalytic activity">
    <reaction evidence="18">
        <text>L-histidyl-L-alpha-amino acid(out) = L-histidyl-L-alpha-amino acid(in)</text>
        <dbReference type="Rhea" id="RHEA:79379"/>
        <dbReference type="ChEBI" id="CHEBI:229964"/>
    </reaction>
</comment>
<dbReference type="RefSeq" id="WP_072711209.1">
    <property type="nucleotide sequence ID" value="NZ_CP016796.1"/>
</dbReference>
<comment type="catalytic activity">
    <reaction evidence="19">
        <text>L-alanyl-L-lysine(out) = L-alanyl-L-lysine(in)</text>
        <dbReference type="Rhea" id="RHEA:79415"/>
        <dbReference type="ChEBI" id="CHEBI:192470"/>
    </reaction>
</comment>
<evidence type="ECO:0000256" key="21">
    <source>
        <dbReference type="ARBA" id="ARBA00044985"/>
    </source>
</evidence>
<dbReference type="OrthoDB" id="4474610at2"/>
<evidence type="ECO:0000256" key="15">
    <source>
        <dbReference type="ARBA" id="ARBA00044899"/>
    </source>
</evidence>
<dbReference type="InterPro" id="IPR020846">
    <property type="entry name" value="MFS_dom"/>
</dbReference>
<feature type="transmembrane region" description="Helical" evidence="25">
    <location>
        <begin position="144"/>
        <end position="163"/>
    </location>
</feature>
<keyword evidence="4 25" id="KW-0812">Transmembrane</keyword>
<dbReference type="InterPro" id="IPR036259">
    <property type="entry name" value="MFS_trans_sf"/>
</dbReference>
<dbReference type="GO" id="GO:0022857">
    <property type="term" value="F:transmembrane transporter activity"/>
    <property type="evidence" value="ECO:0007669"/>
    <property type="project" value="InterPro"/>
</dbReference>
<keyword evidence="5 25" id="KW-1133">Transmembrane helix</keyword>
<comment type="catalytic activity">
    <reaction evidence="13">
        <text>L-alpha-aminoacyl-L-lysine(out) = L-alpha-aminoacyl-L-lysine(in)</text>
        <dbReference type="Rhea" id="RHEA:79383"/>
        <dbReference type="ChEBI" id="CHEBI:229966"/>
    </reaction>
</comment>
<keyword evidence="6 25" id="KW-0472">Membrane</keyword>
<gene>
    <name evidence="27" type="ORF">F7310_00950</name>
</gene>
<dbReference type="AlphaFoldDB" id="A0A1L4BQ87"/>
<comment type="catalytic activity">
    <reaction evidence="17">
        <text>L-arginyl-glycine(out) = L-arginyl-glycine(in)</text>
        <dbReference type="Rhea" id="RHEA:79391"/>
        <dbReference type="ChEBI" id="CHEBI:229955"/>
    </reaction>
</comment>
<evidence type="ECO:0000256" key="3">
    <source>
        <dbReference type="ARBA" id="ARBA00022448"/>
    </source>
</evidence>
<feature type="transmembrane region" description="Helical" evidence="25">
    <location>
        <begin position="220"/>
        <end position="243"/>
    </location>
</feature>
<feature type="transmembrane region" description="Helical" evidence="25">
    <location>
        <begin position="255"/>
        <end position="280"/>
    </location>
</feature>
<feature type="transmembrane region" description="Helical" evidence="25">
    <location>
        <begin position="9"/>
        <end position="27"/>
    </location>
</feature>
<evidence type="ECO:0000256" key="11">
    <source>
        <dbReference type="ARBA" id="ARBA00044884"/>
    </source>
</evidence>
<keyword evidence="7" id="KW-0458">Lysosome</keyword>
<dbReference type="KEGG" id="frx:F7310_00950"/>
<evidence type="ECO:0000259" key="26">
    <source>
        <dbReference type="PROSITE" id="PS50850"/>
    </source>
</evidence>
<comment type="catalytic activity">
    <reaction evidence="20">
        <text>L-lysyl-glycine(out) = L-lysyl-glycine(in)</text>
        <dbReference type="Rhea" id="RHEA:79407"/>
        <dbReference type="ChEBI" id="CHEBI:191202"/>
    </reaction>
</comment>
<comment type="catalytic activity">
    <reaction evidence="16">
        <text>L-lysyl-L-lysine(out) = L-lysyl-L-lysine(in)</text>
        <dbReference type="Rhea" id="RHEA:79403"/>
        <dbReference type="ChEBI" id="CHEBI:229956"/>
    </reaction>
</comment>
<sequence length="409" mass="45459">MYKQKATKLGLSIWFICAFFYALEYFVRSSTGALLVGFTNEPYNLTIATTALFSSSFYWAYMISQIPAGILVDKFGVKKVMIVSSSVFSVAMLIASIAHSEEILVIYRILAGFGGGFAILCAIKSISIWLPNRLFPAFTGLTQFILYIGATLSAAPLVFLSNYLSISEIMAMIFIISFIVLLLSIFVIKTHPEYKKENMQHRQNNESLKDIMAVIKNKQIWFNGFYCFTIYGTTVLFADLWGVRYLTLYGFSEEVAGICTSLIFIGVCIASPLWGILASIKDGEKRFLMISPVIGLFVVTYLIFFNHNITIAFVLCILFGASQAVHVLNYSALRNTVSATQIATGLAVVNMFLPLSGGVLQPLTGTIITHLKQNFGYSSLQSFQITLIFIPLLMILSFIIALFIKDSKD</sequence>
<evidence type="ECO:0000256" key="14">
    <source>
        <dbReference type="ARBA" id="ARBA00044898"/>
    </source>
</evidence>
<evidence type="ECO:0000256" key="18">
    <source>
        <dbReference type="ARBA" id="ARBA00044912"/>
    </source>
</evidence>
<comment type="catalytic activity">
    <reaction evidence="11">
        <text>L-alpha-aminoacyl-L-histidine(out) = L-alpha-aminoacyl-L-histidine(in)</text>
        <dbReference type="Rhea" id="RHEA:79375"/>
        <dbReference type="ChEBI" id="CHEBI:229967"/>
    </reaction>
</comment>
<feature type="domain" description="Major facilitator superfamily (MFS) profile" evidence="26">
    <location>
        <begin position="10"/>
        <end position="409"/>
    </location>
</feature>
<comment type="function">
    <text evidence="23">Lysosomal dipeptide uniporter that selectively exports lysine, arginine or histidine-containing dipeptides with a net positive charge from the lysosome lumen into the cytosol. Could play a role in a specific type of protein O-glycosylation indirectly regulating macrophages migration and tissue invasion. Also essential for liver homeostasis.</text>
</comment>
<feature type="transmembrane region" description="Helical" evidence="25">
    <location>
        <begin position="80"/>
        <end position="99"/>
    </location>
</feature>
<evidence type="ECO:0000313" key="28">
    <source>
        <dbReference type="Proteomes" id="UP000184222"/>
    </source>
</evidence>
<dbReference type="PROSITE" id="PS50850">
    <property type="entry name" value="MFS"/>
    <property type="match status" value="1"/>
</dbReference>
<feature type="transmembrane region" description="Helical" evidence="25">
    <location>
        <begin position="342"/>
        <end position="363"/>
    </location>
</feature>
<dbReference type="InterPro" id="IPR052187">
    <property type="entry name" value="MFSD1"/>
</dbReference>
<evidence type="ECO:0000256" key="8">
    <source>
        <dbReference type="ARBA" id="ARBA00044876"/>
    </source>
</evidence>
<feature type="transmembrane region" description="Helical" evidence="25">
    <location>
        <begin position="383"/>
        <end position="404"/>
    </location>
</feature>
<comment type="similarity">
    <text evidence="2">Belongs to the major facilitator superfamily.</text>
</comment>
<evidence type="ECO:0000256" key="10">
    <source>
        <dbReference type="ARBA" id="ARBA00044881"/>
    </source>
</evidence>
<keyword evidence="3" id="KW-0813">Transport</keyword>
<evidence type="ECO:0000256" key="4">
    <source>
        <dbReference type="ARBA" id="ARBA00022692"/>
    </source>
</evidence>
<evidence type="ECO:0000256" key="25">
    <source>
        <dbReference type="SAM" id="Phobius"/>
    </source>
</evidence>
<dbReference type="InterPro" id="IPR011701">
    <property type="entry name" value="MFS"/>
</dbReference>
<comment type="subunit">
    <text evidence="24">Homodimer. Interacts with lysosomal protein GLMP (via lumenal domain); the interaction starts while both proteins are still in the endoplasmic reticulum and is required for stabilization of MFSD1 in lysosomes but has no direct effect on its targeting to lysosomes or transporter activity.</text>
</comment>
<evidence type="ECO:0000256" key="6">
    <source>
        <dbReference type="ARBA" id="ARBA00023136"/>
    </source>
</evidence>
<keyword evidence="28" id="KW-1185">Reference proteome</keyword>
<evidence type="ECO:0000256" key="22">
    <source>
        <dbReference type="ARBA" id="ARBA00045018"/>
    </source>
</evidence>
<proteinExistence type="inferred from homology"/>
<evidence type="ECO:0000256" key="5">
    <source>
        <dbReference type="ARBA" id="ARBA00022989"/>
    </source>
</evidence>
<dbReference type="CDD" id="cd06174">
    <property type="entry name" value="MFS"/>
    <property type="match status" value="1"/>
</dbReference>
<comment type="catalytic activity">
    <reaction evidence="9">
        <text>L-histidyl-glycine(out) = L-histidyl-glycine(in)</text>
        <dbReference type="Rhea" id="RHEA:79395"/>
        <dbReference type="ChEBI" id="CHEBI:229957"/>
    </reaction>
</comment>
<feature type="transmembrane region" description="Helical" evidence="25">
    <location>
        <begin position="105"/>
        <end position="123"/>
    </location>
</feature>
<evidence type="ECO:0000256" key="24">
    <source>
        <dbReference type="ARBA" id="ARBA00046376"/>
    </source>
</evidence>
<evidence type="ECO:0000256" key="16">
    <source>
        <dbReference type="ARBA" id="ARBA00044900"/>
    </source>
</evidence>
<evidence type="ECO:0000256" key="7">
    <source>
        <dbReference type="ARBA" id="ARBA00023228"/>
    </source>
</evidence>
<dbReference type="GO" id="GO:0005765">
    <property type="term" value="C:lysosomal membrane"/>
    <property type="evidence" value="ECO:0007669"/>
    <property type="project" value="UniProtKB-SubCell"/>
</dbReference>